<proteinExistence type="predicted"/>
<evidence type="ECO:0000313" key="1">
    <source>
        <dbReference type="EMBL" id="GGY67774.1"/>
    </source>
</evidence>
<reference evidence="2" key="1">
    <citation type="journal article" date="2019" name="Int. J. Syst. Evol. Microbiol.">
        <title>The Global Catalogue of Microorganisms (GCM) 10K type strain sequencing project: providing services to taxonomists for standard genome sequencing and annotation.</title>
        <authorList>
            <consortium name="The Broad Institute Genomics Platform"/>
            <consortium name="The Broad Institute Genome Sequencing Center for Infectious Disease"/>
            <person name="Wu L."/>
            <person name="Ma J."/>
        </authorList>
    </citation>
    <scope>NUCLEOTIDE SEQUENCE [LARGE SCALE GENOMIC DNA]</scope>
    <source>
        <strain evidence="2">KCTC 32239</strain>
    </source>
</reference>
<gene>
    <name evidence="1" type="ORF">GCM10011613_09970</name>
</gene>
<dbReference type="PROSITE" id="PS51257">
    <property type="entry name" value="PROKAR_LIPOPROTEIN"/>
    <property type="match status" value="1"/>
</dbReference>
<protein>
    <recommendedName>
        <fullName evidence="3">Lipoprotein</fullName>
    </recommendedName>
</protein>
<evidence type="ECO:0008006" key="3">
    <source>
        <dbReference type="Google" id="ProtNLM"/>
    </source>
</evidence>
<name>A0ABQ3AV64_9GAMM</name>
<dbReference type="Proteomes" id="UP000619761">
    <property type="component" value="Unassembled WGS sequence"/>
</dbReference>
<sequence length="68" mass="7937">MKSMLILVLAFAGLSACSDRQMYNSIQTGNKNECDNLQHVQRQECLKRLGPSYEKYEEERKKLLKDKN</sequence>
<dbReference type="RefSeq" id="WP_189416439.1">
    <property type="nucleotide sequence ID" value="NZ_BMYZ01000001.1"/>
</dbReference>
<evidence type="ECO:0000313" key="2">
    <source>
        <dbReference type="Proteomes" id="UP000619761"/>
    </source>
</evidence>
<accession>A0ABQ3AV64</accession>
<dbReference type="EMBL" id="BMYZ01000001">
    <property type="protein sequence ID" value="GGY67774.1"/>
    <property type="molecule type" value="Genomic_DNA"/>
</dbReference>
<keyword evidence="2" id="KW-1185">Reference proteome</keyword>
<organism evidence="1 2">
    <name type="scientific">Cellvibrio zantedeschiae</name>
    <dbReference type="NCBI Taxonomy" id="1237077"/>
    <lineage>
        <taxon>Bacteria</taxon>
        <taxon>Pseudomonadati</taxon>
        <taxon>Pseudomonadota</taxon>
        <taxon>Gammaproteobacteria</taxon>
        <taxon>Cellvibrionales</taxon>
        <taxon>Cellvibrionaceae</taxon>
        <taxon>Cellvibrio</taxon>
    </lineage>
</organism>
<comment type="caution">
    <text evidence="1">The sequence shown here is derived from an EMBL/GenBank/DDBJ whole genome shotgun (WGS) entry which is preliminary data.</text>
</comment>